<dbReference type="EMBL" id="KN817528">
    <property type="protein sequence ID" value="KJA26287.1"/>
    <property type="molecule type" value="Genomic_DNA"/>
</dbReference>
<feature type="region of interest" description="Disordered" evidence="1">
    <location>
        <begin position="279"/>
        <end position="435"/>
    </location>
</feature>
<feature type="compositionally biased region" description="Basic and acidic residues" evidence="1">
    <location>
        <begin position="125"/>
        <end position="134"/>
    </location>
</feature>
<evidence type="ECO:0000256" key="1">
    <source>
        <dbReference type="SAM" id="MobiDB-lite"/>
    </source>
</evidence>
<dbReference type="Proteomes" id="UP000054270">
    <property type="component" value="Unassembled WGS sequence"/>
</dbReference>
<gene>
    <name evidence="2" type="ORF">HYPSUDRAFT_52593</name>
</gene>
<organism evidence="2 3">
    <name type="scientific">Hypholoma sublateritium (strain FD-334 SS-4)</name>
    <dbReference type="NCBI Taxonomy" id="945553"/>
    <lineage>
        <taxon>Eukaryota</taxon>
        <taxon>Fungi</taxon>
        <taxon>Dikarya</taxon>
        <taxon>Basidiomycota</taxon>
        <taxon>Agaricomycotina</taxon>
        <taxon>Agaricomycetes</taxon>
        <taxon>Agaricomycetidae</taxon>
        <taxon>Agaricales</taxon>
        <taxon>Agaricineae</taxon>
        <taxon>Strophariaceae</taxon>
        <taxon>Hypholoma</taxon>
    </lineage>
</organism>
<sequence>MSSPAPTASAPRVVFHYGGYPIDLQDYLDLFDDVFTSDFPPCSSHETVRRLYFLREVLEMLQRSTVDATSPTEVFKNILTSLGVPLVPSEGEEASVKPTRRFGSSFGLRARDPLEEPTQLEAYEYRPHPHDSNGRARSPSPPPPAPPTLYPTDKRVDFPDDTKHWYTIERAYSKSIEIEEARYEALRSGELCPVIDPPTSREQDYNDPFLIVDTLEGKWGLLSNHGYEYRANYDAWISEVNERRLRDGIEDLIPVREGYKVIVNDEVMAQFEAIQRRMRKNNKKATKLAKSQGRAHAKKEAARARALKKGTGAEKFAVAPTLKRIREEDEEEEDIESSPKKARITKAMPARSPSAGRPSSPSSKLSSKVSRRSLSPDSASTTPPPTTATSHLVGSTKTCDPVVSATATIKPTPDSTATAKSHSRRSPRLAKNLTL</sequence>
<feature type="compositionally biased region" description="Pro residues" evidence="1">
    <location>
        <begin position="139"/>
        <end position="149"/>
    </location>
</feature>
<feature type="compositionally biased region" description="Basic residues" evidence="1">
    <location>
        <begin position="279"/>
        <end position="297"/>
    </location>
</feature>
<feature type="region of interest" description="Disordered" evidence="1">
    <location>
        <begin position="125"/>
        <end position="156"/>
    </location>
</feature>
<keyword evidence="3" id="KW-1185">Reference proteome</keyword>
<proteinExistence type="predicted"/>
<evidence type="ECO:0000313" key="3">
    <source>
        <dbReference type="Proteomes" id="UP000054270"/>
    </source>
</evidence>
<feature type="compositionally biased region" description="Polar residues" evidence="1">
    <location>
        <begin position="405"/>
        <end position="420"/>
    </location>
</feature>
<name>A0A0D2LFB0_HYPSF</name>
<feature type="compositionally biased region" description="Low complexity" evidence="1">
    <location>
        <begin position="349"/>
        <end position="381"/>
    </location>
</feature>
<dbReference type="AlphaFoldDB" id="A0A0D2LFB0"/>
<evidence type="ECO:0000313" key="2">
    <source>
        <dbReference type="EMBL" id="KJA26287.1"/>
    </source>
</evidence>
<accession>A0A0D2LFB0</accession>
<reference evidence="3" key="1">
    <citation type="submission" date="2014-04" db="EMBL/GenBank/DDBJ databases">
        <title>Evolutionary Origins and Diversification of the Mycorrhizal Mutualists.</title>
        <authorList>
            <consortium name="DOE Joint Genome Institute"/>
            <consortium name="Mycorrhizal Genomics Consortium"/>
            <person name="Kohler A."/>
            <person name="Kuo A."/>
            <person name="Nagy L.G."/>
            <person name="Floudas D."/>
            <person name="Copeland A."/>
            <person name="Barry K.W."/>
            <person name="Cichocki N."/>
            <person name="Veneault-Fourrey C."/>
            <person name="LaButti K."/>
            <person name="Lindquist E.A."/>
            <person name="Lipzen A."/>
            <person name="Lundell T."/>
            <person name="Morin E."/>
            <person name="Murat C."/>
            <person name="Riley R."/>
            <person name="Ohm R."/>
            <person name="Sun H."/>
            <person name="Tunlid A."/>
            <person name="Henrissat B."/>
            <person name="Grigoriev I.V."/>
            <person name="Hibbett D.S."/>
            <person name="Martin F."/>
        </authorList>
    </citation>
    <scope>NUCLEOTIDE SEQUENCE [LARGE SCALE GENOMIC DNA]</scope>
    <source>
        <strain evidence="3">FD-334 SS-4</strain>
    </source>
</reference>
<protein>
    <submittedName>
        <fullName evidence="2">Uncharacterized protein</fullName>
    </submittedName>
</protein>